<dbReference type="RefSeq" id="WP_180153367.1">
    <property type="nucleotide sequence ID" value="NZ_JACCEM010000001.1"/>
</dbReference>
<accession>A0A853FWQ0</accession>
<dbReference type="Gene3D" id="3.40.190.150">
    <property type="entry name" value="Bordetella uptake gene, domain 1"/>
    <property type="match status" value="1"/>
</dbReference>
<comment type="similarity">
    <text evidence="1">Belongs to the UPF0065 (bug) family.</text>
</comment>
<dbReference type="CDD" id="cd13578">
    <property type="entry name" value="PBP2_Bug27"/>
    <property type="match status" value="1"/>
</dbReference>
<feature type="chain" id="PRO_5032936613" evidence="2">
    <location>
        <begin position="29"/>
        <end position="326"/>
    </location>
</feature>
<proteinExistence type="inferred from homology"/>
<dbReference type="InterPro" id="IPR042100">
    <property type="entry name" value="Bug_dom1"/>
</dbReference>
<evidence type="ECO:0000256" key="1">
    <source>
        <dbReference type="ARBA" id="ARBA00006987"/>
    </source>
</evidence>
<dbReference type="Gene3D" id="3.40.190.10">
    <property type="entry name" value="Periplasmic binding protein-like II"/>
    <property type="match status" value="1"/>
</dbReference>
<dbReference type="PIRSF" id="PIRSF017082">
    <property type="entry name" value="YflP"/>
    <property type="match status" value="1"/>
</dbReference>
<evidence type="ECO:0000256" key="2">
    <source>
        <dbReference type="SAM" id="SignalP"/>
    </source>
</evidence>
<evidence type="ECO:0000313" key="3">
    <source>
        <dbReference type="EMBL" id="NYT48102.1"/>
    </source>
</evidence>
<dbReference type="Proteomes" id="UP000559809">
    <property type="component" value="Unassembled WGS sequence"/>
</dbReference>
<evidence type="ECO:0000313" key="4">
    <source>
        <dbReference type="Proteomes" id="UP000559809"/>
    </source>
</evidence>
<dbReference type="AlphaFoldDB" id="A0A853FWQ0"/>
<name>A0A853FWQ0_9BURK</name>
<dbReference type="SUPFAM" id="SSF53850">
    <property type="entry name" value="Periplasmic binding protein-like II"/>
    <property type="match status" value="1"/>
</dbReference>
<sequence length="326" mass="35140">MRHAHFIGKTLSALAFATCMIAPGIAQAADYPTRPVRLVVAYPPGGTTDTQARILAQKLSERWKQQVVVENKPGGNTVIATLQVANSAPDGYTLLMTAMPFALNPLVMDSLPYDTKKDLAPVTLLTSVPSVFIAHPDMKVKTVDEFIKKYKGGAEEPIPFGSAGTLTFTHLGGELFASQSGVKFQHVPYKGSSPAHQDLVAGRIKVMFDNGALELIKSGRVVALGVTSDKRLPWLPDVPTIAEQGFPGFQAAAWFGIFTKGGTPKEVIEKISQDITWAIRSPEVVEKLTASGVFPGGGTPQEFQAFLDSEVKRWGPIIKEKGIKIQ</sequence>
<protein>
    <submittedName>
        <fullName evidence="3">Tripartite tricarboxylate transporter substrate binding protein</fullName>
    </submittedName>
</protein>
<dbReference type="PANTHER" id="PTHR42928:SF5">
    <property type="entry name" value="BLR1237 PROTEIN"/>
    <property type="match status" value="1"/>
</dbReference>
<reference evidence="3 4" key="1">
    <citation type="submission" date="2020-07" db="EMBL/GenBank/DDBJ databases">
        <title>Taxonomic revisions and descriptions of new bacterial species based on genomic comparisons in the high-G+C-content subgroup of the family Alcaligenaceae.</title>
        <authorList>
            <person name="Szabo A."/>
            <person name="Felfoldi T."/>
        </authorList>
    </citation>
    <scope>NUCLEOTIDE SEQUENCE [LARGE SCALE GENOMIC DNA]</scope>
    <source>
        <strain evidence="3 4">LMG 24012</strain>
    </source>
</reference>
<organism evidence="3 4">
    <name type="scientific">Parapusillimonas granuli</name>
    <dbReference type="NCBI Taxonomy" id="380911"/>
    <lineage>
        <taxon>Bacteria</taxon>
        <taxon>Pseudomonadati</taxon>
        <taxon>Pseudomonadota</taxon>
        <taxon>Betaproteobacteria</taxon>
        <taxon>Burkholderiales</taxon>
        <taxon>Alcaligenaceae</taxon>
        <taxon>Parapusillimonas</taxon>
    </lineage>
</organism>
<dbReference type="PANTHER" id="PTHR42928">
    <property type="entry name" value="TRICARBOXYLATE-BINDING PROTEIN"/>
    <property type="match status" value="1"/>
</dbReference>
<feature type="signal peptide" evidence="2">
    <location>
        <begin position="1"/>
        <end position="28"/>
    </location>
</feature>
<dbReference type="EMBL" id="JACCEM010000001">
    <property type="protein sequence ID" value="NYT48102.1"/>
    <property type="molecule type" value="Genomic_DNA"/>
</dbReference>
<keyword evidence="2" id="KW-0732">Signal</keyword>
<comment type="caution">
    <text evidence="3">The sequence shown here is derived from an EMBL/GenBank/DDBJ whole genome shotgun (WGS) entry which is preliminary data.</text>
</comment>
<gene>
    <name evidence="3" type="ORF">H0A72_02150</name>
</gene>
<dbReference type="Pfam" id="PF03401">
    <property type="entry name" value="TctC"/>
    <property type="match status" value="1"/>
</dbReference>
<dbReference type="InterPro" id="IPR005064">
    <property type="entry name" value="BUG"/>
</dbReference>
<keyword evidence="4" id="KW-1185">Reference proteome</keyword>